<evidence type="ECO:0000256" key="4">
    <source>
        <dbReference type="ARBA" id="ARBA00022679"/>
    </source>
</evidence>
<comment type="similarity">
    <text evidence="10">Belongs to the ApbE family.</text>
</comment>
<evidence type="ECO:0000256" key="2">
    <source>
        <dbReference type="ARBA" id="ARBA00016337"/>
    </source>
</evidence>
<dbReference type="Gene3D" id="3.10.520.10">
    <property type="entry name" value="ApbE-like domains"/>
    <property type="match status" value="1"/>
</dbReference>
<keyword evidence="6 10" id="KW-0274">FAD</keyword>
<keyword evidence="5 10" id="KW-0479">Metal-binding</keyword>
<dbReference type="EMBL" id="CP045652">
    <property type="protein sequence ID" value="QGA28182.1"/>
    <property type="molecule type" value="Genomic_DNA"/>
</dbReference>
<feature type="binding site" evidence="11">
    <location>
        <position position="274"/>
    </location>
    <ligand>
        <name>Mg(2+)</name>
        <dbReference type="ChEBI" id="CHEBI:18420"/>
    </ligand>
</feature>
<evidence type="ECO:0000256" key="11">
    <source>
        <dbReference type="PIRSR" id="PIRSR006268-2"/>
    </source>
</evidence>
<evidence type="ECO:0000256" key="6">
    <source>
        <dbReference type="ARBA" id="ARBA00022827"/>
    </source>
</evidence>
<dbReference type="KEGG" id="sphe:GFH32_05575"/>
<evidence type="ECO:0000256" key="5">
    <source>
        <dbReference type="ARBA" id="ARBA00022723"/>
    </source>
</evidence>
<dbReference type="PANTHER" id="PTHR30040:SF2">
    <property type="entry name" value="FAD:PROTEIN FMN TRANSFERASE"/>
    <property type="match status" value="1"/>
</dbReference>
<keyword evidence="4 10" id="KW-0808">Transferase</keyword>
<dbReference type="SUPFAM" id="SSF143631">
    <property type="entry name" value="ApbE-like"/>
    <property type="match status" value="1"/>
</dbReference>
<reference evidence="12 13" key="1">
    <citation type="submission" date="2019-10" db="EMBL/GenBank/DDBJ databases">
        <authorList>
            <person name="Dong K."/>
        </authorList>
    </citation>
    <scope>NUCLEOTIDE SEQUENCE [LARGE SCALE GENOMIC DNA]</scope>
    <source>
        <strain evidence="13">dk4302</strain>
    </source>
</reference>
<dbReference type="AlphaFoldDB" id="A0A5Q0QJE0"/>
<dbReference type="InterPro" id="IPR003374">
    <property type="entry name" value="ApbE-like_sf"/>
</dbReference>
<gene>
    <name evidence="12" type="ORF">GFH32_05575</name>
</gene>
<feature type="binding site" evidence="11">
    <location>
        <position position="160"/>
    </location>
    <ligand>
        <name>Mg(2+)</name>
        <dbReference type="ChEBI" id="CHEBI:18420"/>
    </ligand>
</feature>
<keyword evidence="7 10" id="KW-0460">Magnesium</keyword>
<dbReference type="PIRSF" id="PIRSF006268">
    <property type="entry name" value="ApbE"/>
    <property type="match status" value="1"/>
</dbReference>
<comment type="cofactor">
    <cofactor evidence="11">
        <name>Mg(2+)</name>
        <dbReference type="ChEBI" id="CHEBI:18420"/>
    </cofactor>
    <cofactor evidence="11">
        <name>Mn(2+)</name>
        <dbReference type="ChEBI" id="CHEBI:29035"/>
    </cofactor>
    <text evidence="11">Magnesium. Can also use manganese.</text>
</comment>
<evidence type="ECO:0000256" key="3">
    <source>
        <dbReference type="ARBA" id="ARBA00022630"/>
    </source>
</evidence>
<evidence type="ECO:0000313" key="13">
    <source>
        <dbReference type="Proteomes" id="UP000326921"/>
    </source>
</evidence>
<dbReference type="PANTHER" id="PTHR30040">
    <property type="entry name" value="THIAMINE BIOSYNTHESIS LIPOPROTEIN APBE"/>
    <property type="match status" value="1"/>
</dbReference>
<protein>
    <recommendedName>
        <fullName evidence="2 10">FAD:protein FMN transferase</fullName>
        <ecNumber evidence="1 10">2.7.1.180</ecNumber>
    </recommendedName>
    <alternativeName>
        <fullName evidence="8 10">Flavin transferase</fullName>
    </alternativeName>
</protein>
<sequence length="325" mass="36639">MGIGCCAYAQQPISNLQRYNIEGTAQGTTYAVSYYAEDEEVNKIQLDSIFNVIDESMSLYRPNSLISKFNNNVVSELEMDQHMKIVMKKSFEINKKSKGIFDITVKPLVSLWGFGPEKVTGIPDSNVVQSTLAYIGMDKLRMKGNKLLKKDKRVAIDLNGIAQGYTVDVLYDFLLSKKITSFLVEVGGEIRTHGYKPKNETYKILIQRPDEAKEQRNHVISLHNKAVTTSGSYEKYRTVNNYRFSHHMDAKTGYPLKSTIITVTVIADKAMDADGLDNVFMAMKPAEAVAFANAKNKIDIYLLYLDQGIVKEAYSKGFNKYILTN</sequence>
<comment type="catalytic activity">
    <reaction evidence="9 10">
        <text>L-threonyl-[protein] + FAD = FMN-L-threonyl-[protein] + AMP + H(+)</text>
        <dbReference type="Rhea" id="RHEA:36847"/>
        <dbReference type="Rhea" id="RHEA-COMP:11060"/>
        <dbReference type="Rhea" id="RHEA-COMP:11061"/>
        <dbReference type="ChEBI" id="CHEBI:15378"/>
        <dbReference type="ChEBI" id="CHEBI:30013"/>
        <dbReference type="ChEBI" id="CHEBI:57692"/>
        <dbReference type="ChEBI" id="CHEBI:74257"/>
        <dbReference type="ChEBI" id="CHEBI:456215"/>
        <dbReference type="EC" id="2.7.1.180"/>
    </reaction>
</comment>
<evidence type="ECO:0000256" key="1">
    <source>
        <dbReference type="ARBA" id="ARBA00011955"/>
    </source>
</evidence>
<dbReference type="EC" id="2.7.1.180" evidence="1 10"/>
<evidence type="ECO:0000313" key="12">
    <source>
        <dbReference type="EMBL" id="QGA28182.1"/>
    </source>
</evidence>
<dbReference type="Proteomes" id="UP000326921">
    <property type="component" value="Chromosome"/>
</dbReference>
<name>A0A5Q0QJE0_9SPHI</name>
<dbReference type="GO" id="GO:0016740">
    <property type="term" value="F:transferase activity"/>
    <property type="evidence" value="ECO:0007669"/>
    <property type="project" value="UniProtKB-UniRule"/>
</dbReference>
<keyword evidence="13" id="KW-1185">Reference proteome</keyword>
<evidence type="ECO:0000256" key="8">
    <source>
        <dbReference type="ARBA" id="ARBA00031306"/>
    </source>
</evidence>
<keyword evidence="3 10" id="KW-0285">Flavoprotein</keyword>
<dbReference type="GO" id="GO:0046872">
    <property type="term" value="F:metal ion binding"/>
    <property type="evidence" value="ECO:0007669"/>
    <property type="project" value="UniProtKB-UniRule"/>
</dbReference>
<proteinExistence type="inferred from homology"/>
<dbReference type="Pfam" id="PF02424">
    <property type="entry name" value="ApbE"/>
    <property type="match status" value="1"/>
</dbReference>
<evidence type="ECO:0000256" key="10">
    <source>
        <dbReference type="PIRNR" id="PIRNR006268"/>
    </source>
</evidence>
<evidence type="ECO:0000256" key="9">
    <source>
        <dbReference type="ARBA" id="ARBA00048540"/>
    </source>
</evidence>
<organism evidence="12 13">
    <name type="scientific">Sphingobacterium zhuxiongii</name>
    <dbReference type="NCBI Taxonomy" id="2662364"/>
    <lineage>
        <taxon>Bacteria</taxon>
        <taxon>Pseudomonadati</taxon>
        <taxon>Bacteroidota</taxon>
        <taxon>Sphingobacteriia</taxon>
        <taxon>Sphingobacteriales</taxon>
        <taxon>Sphingobacteriaceae</taxon>
        <taxon>Sphingobacterium</taxon>
    </lineage>
</organism>
<dbReference type="InterPro" id="IPR024932">
    <property type="entry name" value="ApbE"/>
</dbReference>
<accession>A0A5Q0QJE0</accession>
<evidence type="ECO:0000256" key="7">
    <source>
        <dbReference type="ARBA" id="ARBA00022842"/>
    </source>
</evidence>